<proteinExistence type="predicted"/>
<dbReference type="InterPro" id="IPR010427">
    <property type="entry name" value="DUF1023"/>
</dbReference>
<dbReference type="RefSeq" id="WP_043913616.1">
    <property type="nucleotide sequence ID" value="NZ_JXZB01000004.1"/>
</dbReference>
<evidence type="ECO:0000259" key="2">
    <source>
        <dbReference type="Pfam" id="PF06259"/>
    </source>
</evidence>
<reference evidence="3 4" key="1">
    <citation type="submission" date="2015-02" db="EMBL/GenBank/DDBJ databases">
        <title>Draft genome sequence of Kitasatospora griseola MF730-N6, a bafilomycin, terpentecin and satosporin producer.</title>
        <authorList>
            <person name="Arens J.C."/>
            <person name="Haltli B."/>
            <person name="Kerr R.G."/>
        </authorList>
    </citation>
    <scope>NUCLEOTIDE SEQUENCE [LARGE SCALE GENOMIC DNA]</scope>
    <source>
        <strain evidence="3 4">MF730-N6</strain>
    </source>
</reference>
<comment type="caution">
    <text evidence="3">The sequence shown here is derived from an EMBL/GenBank/DDBJ whole genome shotgun (WGS) entry which is preliminary data.</text>
</comment>
<evidence type="ECO:0000313" key="4">
    <source>
        <dbReference type="Proteomes" id="UP000032066"/>
    </source>
</evidence>
<dbReference type="Pfam" id="PF06259">
    <property type="entry name" value="Abhydrolase_8"/>
    <property type="match status" value="1"/>
</dbReference>
<name>A0A0D0PN19_KITGR</name>
<dbReference type="AlphaFoldDB" id="A0A0D0PN19"/>
<gene>
    <name evidence="3" type="ORF">TR51_21900</name>
</gene>
<keyword evidence="4" id="KW-1185">Reference proteome</keyword>
<dbReference type="ESTHER" id="kitgr-a0a0d0pn19">
    <property type="family name" value="Duf_1023"/>
</dbReference>
<protein>
    <recommendedName>
        <fullName evidence="2">DUF1023 domain-containing protein</fullName>
    </recommendedName>
</protein>
<dbReference type="InterPro" id="IPR029058">
    <property type="entry name" value="AB_hydrolase_fold"/>
</dbReference>
<evidence type="ECO:0000256" key="1">
    <source>
        <dbReference type="SAM" id="MobiDB-lite"/>
    </source>
</evidence>
<dbReference type="PATRIC" id="fig|2064.6.peg.4706"/>
<dbReference type="OrthoDB" id="5969911at2"/>
<dbReference type="EMBL" id="JXZB01000004">
    <property type="protein sequence ID" value="KIQ61892.1"/>
    <property type="molecule type" value="Genomic_DNA"/>
</dbReference>
<organism evidence="3 4">
    <name type="scientific">Kitasatospora griseola</name>
    <name type="common">Streptomyces griseolosporeus</name>
    <dbReference type="NCBI Taxonomy" id="2064"/>
    <lineage>
        <taxon>Bacteria</taxon>
        <taxon>Bacillati</taxon>
        <taxon>Actinomycetota</taxon>
        <taxon>Actinomycetes</taxon>
        <taxon>Kitasatosporales</taxon>
        <taxon>Streptomycetaceae</taxon>
        <taxon>Kitasatospora</taxon>
    </lineage>
</organism>
<dbReference type="Proteomes" id="UP000032066">
    <property type="component" value="Unassembled WGS sequence"/>
</dbReference>
<dbReference type="SUPFAM" id="SSF53474">
    <property type="entry name" value="alpha/beta-Hydrolases"/>
    <property type="match status" value="1"/>
</dbReference>
<feature type="domain" description="DUF1023" evidence="2">
    <location>
        <begin position="305"/>
        <end position="479"/>
    </location>
</feature>
<accession>A0A0D0PN19</accession>
<evidence type="ECO:0000313" key="3">
    <source>
        <dbReference type="EMBL" id="KIQ61892.1"/>
    </source>
</evidence>
<feature type="compositionally biased region" description="Basic and acidic residues" evidence="1">
    <location>
        <begin position="123"/>
        <end position="136"/>
    </location>
</feature>
<feature type="region of interest" description="Disordered" evidence="1">
    <location>
        <begin position="106"/>
        <end position="136"/>
    </location>
</feature>
<dbReference type="STRING" id="2064.TR51_21900"/>
<sequence length="584" mass="61680">MDVPTLRDADPQRLFGAADAYQALAEAVADDGRQWRAGVDDRVRNSGWTGNAADGARQSLSRTTGKLAAAQLELARIAPVLREGAEAFVLAQADLRRALQEAQAGGYQVSDDGGISWPPPSAAERHDPDAPDRARQGTDLRDRIGEALSKAAHADQVTAERLRQYTTDARTGAGLDPGTAAMRLNSTLLRAFTGSEDLVLAGMPDQNASPTEVNSWWKSLPADEQQRLISQHPGEIGNRNGIPTPARDQANRIRLDQLVNDLSSRQNLSEWDQKKLEGFRAIQGRLKDDQGKQPPAYLLVIGDQGQGRAALAYGNPDTADDVVAYVPGLNTEIKNMGGGDANRARDLWQSAHDIDPSRKTASIAWLGYDAPQAKGISPDALAVAGDERAKQGGEAYQGFLQGLRASHEGQPAHLTALGHSYGSFTVGQAAQRPGGIPADDIILVGSPGTGAQKAGQLGVDGSHVWVGAAEHDPVSHLPSHAEAKGIGIGAGIGGLVGGVPGAVLGGFIGDKIAGHGDPHELWFGQDPASSEFGARRFDVADGPLGFQSHSDYWNQGDGRDGHSLRNMGMIVSGHGDRVIGQDRR</sequence>